<proteinExistence type="predicted"/>
<feature type="compositionally biased region" description="Gly residues" evidence="1">
    <location>
        <begin position="76"/>
        <end position="90"/>
    </location>
</feature>
<gene>
    <name evidence="2" type="ORF">ACFFX0_17285</name>
</gene>
<evidence type="ECO:0000256" key="1">
    <source>
        <dbReference type="SAM" id="MobiDB-lite"/>
    </source>
</evidence>
<name>A0ABV5G2H0_9MICC</name>
<evidence type="ECO:0000313" key="3">
    <source>
        <dbReference type="Proteomes" id="UP001589575"/>
    </source>
</evidence>
<feature type="compositionally biased region" description="Basic and acidic residues" evidence="1">
    <location>
        <begin position="57"/>
        <end position="66"/>
    </location>
</feature>
<feature type="compositionally biased region" description="Polar residues" evidence="1">
    <location>
        <begin position="1"/>
        <end position="10"/>
    </location>
</feature>
<comment type="caution">
    <text evidence="2">The sequence shown here is derived from an EMBL/GenBank/DDBJ whole genome shotgun (WGS) entry which is preliminary data.</text>
</comment>
<keyword evidence="3" id="KW-1185">Reference proteome</keyword>
<dbReference type="Proteomes" id="UP001589575">
    <property type="component" value="Unassembled WGS sequence"/>
</dbReference>
<dbReference type="EMBL" id="JBHMFI010000001">
    <property type="protein sequence ID" value="MFB9072859.1"/>
    <property type="molecule type" value="Genomic_DNA"/>
</dbReference>
<sequence>MVTTSPTAESPRSGLTVPWRPGPRRLSPGPADRWVAGTPQCTTARHGGSDEQEDDCPEHRRPDQLRRGPCGTLGCPEGGGRIGLGRTGPR</sequence>
<organism evidence="2 3">
    <name type="scientific">Citricoccus parietis</name>
    <dbReference type="NCBI Taxonomy" id="592307"/>
    <lineage>
        <taxon>Bacteria</taxon>
        <taxon>Bacillati</taxon>
        <taxon>Actinomycetota</taxon>
        <taxon>Actinomycetes</taxon>
        <taxon>Micrococcales</taxon>
        <taxon>Micrococcaceae</taxon>
        <taxon>Citricoccus</taxon>
    </lineage>
</organism>
<evidence type="ECO:0000313" key="2">
    <source>
        <dbReference type="EMBL" id="MFB9072859.1"/>
    </source>
</evidence>
<reference evidence="2 3" key="1">
    <citation type="submission" date="2024-09" db="EMBL/GenBank/DDBJ databases">
        <authorList>
            <person name="Sun Q."/>
            <person name="Mori K."/>
        </authorList>
    </citation>
    <scope>NUCLEOTIDE SEQUENCE [LARGE SCALE GENOMIC DNA]</scope>
    <source>
        <strain evidence="2 3">CCM 7609</strain>
    </source>
</reference>
<protein>
    <submittedName>
        <fullName evidence="2">Uncharacterized protein</fullName>
    </submittedName>
</protein>
<feature type="region of interest" description="Disordered" evidence="1">
    <location>
        <begin position="1"/>
        <end position="90"/>
    </location>
</feature>
<accession>A0ABV5G2H0</accession>